<proteinExistence type="predicted"/>
<evidence type="ECO:0000256" key="1">
    <source>
        <dbReference type="SAM" id="MobiDB-lite"/>
    </source>
</evidence>
<keyword evidence="2" id="KW-0732">Signal</keyword>
<feature type="signal peptide" evidence="2">
    <location>
        <begin position="1"/>
        <end position="23"/>
    </location>
</feature>
<sequence>MRGLLAAALSLLINSLHSPQAAAGSRFSGWNADSNPDMQQHLAAAGAGQRSHVGRQSCECAQQALGGTLRLAPQPLSASVAAA</sequence>
<organism evidence="3 4">
    <name type="scientific">Haematococcus lacustris</name>
    <name type="common">Green alga</name>
    <name type="synonym">Haematococcus pluvialis</name>
    <dbReference type="NCBI Taxonomy" id="44745"/>
    <lineage>
        <taxon>Eukaryota</taxon>
        <taxon>Viridiplantae</taxon>
        <taxon>Chlorophyta</taxon>
        <taxon>core chlorophytes</taxon>
        <taxon>Chlorophyceae</taxon>
        <taxon>CS clade</taxon>
        <taxon>Chlamydomonadales</taxon>
        <taxon>Haematococcaceae</taxon>
        <taxon>Haematococcus</taxon>
    </lineage>
</organism>
<feature type="non-terminal residue" evidence="3">
    <location>
        <position position="1"/>
    </location>
</feature>
<feature type="region of interest" description="Disordered" evidence="1">
    <location>
        <begin position="22"/>
        <end position="48"/>
    </location>
</feature>
<evidence type="ECO:0000256" key="2">
    <source>
        <dbReference type="SAM" id="SignalP"/>
    </source>
</evidence>
<keyword evidence="4" id="KW-1185">Reference proteome</keyword>
<dbReference type="AlphaFoldDB" id="A0A699ZXQ5"/>
<gene>
    <name evidence="3" type="ORF">HaLaN_23968</name>
</gene>
<protein>
    <recommendedName>
        <fullName evidence="5">DUF2946 domain-containing protein</fullName>
    </recommendedName>
</protein>
<name>A0A699ZXQ5_HAELA</name>
<dbReference type="Proteomes" id="UP000485058">
    <property type="component" value="Unassembled WGS sequence"/>
</dbReference>
<evidence type="ECO:0000313" key="4">
    <source>
        <dbReference type="Proteomes" id="UP000485058"/>
    </source>
</evidence>
<reference evidence="3 4" key="1">
    <citation type="submission" date="2020-02" db="EMBL/GenBank/DDBJ databases">
        <title>Draft genome sequence of Haematococcus lacustris strain NIES-144.</title>
        <authorList>
            <person name="Morimoto D."/>
            <person name="Nakagawa S."/>
            <person name="Yoshida T."/>
            <person name="Sawayama S."/>
        </authorList>
    </citation>
    <scope>NUCLEOTIDE SEQUENCE [LARGE SCALE GENOMIC DNA]</scope>
    <source>
        <strain evidence="3 4">NIES-144</strain>
    </source>
</reference>
<feature type="chain" id="PRO_5025433228" description="DUF2946 domain-containing protein" evidence="2">
    <location>
        <begin position="24"/>
        <end position="83"/>
    </location>
</feature>
<evidence type="ECO:0000313" key="3">
    <source>
        <dbReference type="EMBL" id="GFH25920.1"/>
    </source>
</evidence>
<evidence type="ECO:0008006" key="5">
    <source>
        <dbReference type="Google" id="ProtNLM"/>
    </source>
</evidence>
<accession>A0A699ZXQ5</accession>
<dbReference type="EMBL" id="BLLF01002957">
    <property type="protein sequence ID" value="GFH25920.1"/>
    <property type="molecule type" value="Genomic_DNA"/>
</dbReference>
<comment type="caution">
    <text evidence="3">The sequence shown here is derived from an EMBL/GenBank/DDBJ whole genome shotgun (WGS) entry which is preliminary data.</text>
</comment>